<protein>
    <submittedName>
        <fullName evidence="2">Ribosome recycling factor</fullName>
    </submittedName>
</protein>
<dbReference type="RefSeq" id="WP_083091508.1">
    <property type="nucleotide sequence ID" value="NZ_LXWF01000014.1"/>
</dbReference>
<sequence length="54" mass="5638">MGFDLNGTIDGGVDKAKDAVNEKAGKEVVNDEKAQQAKDVASDAAGKLTERFGK</sequence>
<evidence type="ECO:0000256" key="1">
    <source>
        <dbReference type="SAM" id="MobiDB-lite"/>
    </source>
</evidence>
<gene>
    <name evidence="2" type="ORF">A7979_11205</name>
</gene>
<organism evidence="2 3">
    <name type="scientific">Rothia nasimurium</name>
    <dbReference type="NCBI Taxonomy" id="85336"/>
    <lineage>
        <taxon>Bacteria</taxon>
        <taxon>Bacillati</taxon>
        <taxon>Actinomycetota</taxon>
        <taxon>Actinomycetes</taxon>
        <taxon>Micrococcales</taxon>
        <taxon>Micrococcaceae</taxon>
        <taxon>Rothia</taxon>
    </lineage>
</organism>
<evidence type="ECO:0000313" key="2">
    <source>
        <dbReference type="EMBL" id="ORC20230.1"/>
    </source>
</evidence>
<keyword evidence="3" id="KW-1185">Reference proteome</keyword>
<dbReference type="OrthoDB" id="4966215at2"/>
<feature type="region of interest" description="Disordered" evidence="1">
    <location>
        <begin position="24"/>
        <end position="54"/>
    </location>
</feature>
<accession>A0A1Y1RQ27</accession>
<reference evidence="2 3" key="1">
    <citation type="submission" date="2016-05" db="EMBL/GenBank/DDBJ databases">
        <title>Draft genome sequence of a porcine commensal Rothia nasimurium.</title>
        <authorList>
            <person name="Gaiser R.A."/>
            <person name="Van Baarlen P."/>
            <person name="Wells J.M."/>
        </authorList>
    </citation>
    <scope>NUCLEOTIDE SEQUENCE [LARGE SCALE GENOMIC DNA]</scope>
    <source>
        <strain evidence="2 3">PT-32</strain>
    </source>
</reference>
<name>A0A1Y1RQ27_9MICC</name>
<feature type="compositionally biased region" description="Basic and acidic residues" evidence="1">
    <location>
        <begin position="24"/>
        <end position="36"/>
    </location>
</feature>
<evidence type="ECO:0000313" key="3">
    <source>
        <dbReference type="Proteomes" id="UP000192359"/>
    </source>
</evidence>
<dbReference type="AlphaFoldDB" id="A0A1Y1RQ27"/>
<dbReference type="Proteomes" id="UP000192359">
    <property type="component" value="Unassembled WGS sequence"/>
</dbReference>
<dbReference type="EMBL" id="LXWF01000014">
    <property type="protein sequence ID" value="ORC20230.1"/>
    <property type="molecule type" value="Genomic_DNA"/>
</dbReference>
<proteinExistence type="predicted"/>
<comment type="caution">
    <text evidence="2">The sequence shown here is derived from an EMBL/GenBank/DDBJ whole genome shotgun (WGS) entry which is preliminary data.</text>
</comment>